<dbReference type="EMBL" id="FNYV01000006">
    <property type="protein sequence ID" value="SEJ69068.1"/>
    <property type="molecule type" value="Genomic_DNA"/>
</dbReference>
<feature type="signal peptide" evidence="1">
    <location>
        <begin position="1"/>
        <end position="29"/>
    </location>
</feature>
<reference evidence="3" key="1">
    <citation type="submission" date="2016-10" db="EMBL/GenBank/DDBJ databases">
        <authorList>
            <person name="Varghese N."/>
            <person name="Submissions S."/>
        </authorList>
    </citation>
    <scope>NUCLEOTIDE SEQUENCE [LARGE SCALE GENOMIC DNA]</scope>
    <source>
        <strain evidence="3">CGMCC 4.7038</strain>
    </source>
</reference>
<name>A0A1H7AUV8_9ACTN</name>
<evidence type="ECO:0000313" key="3">
    <source>
        <dbReference type="Proteomes" id="UP000198707"/>
    </source>
</evidence>
<keyword evidence="3" id="KW-1185">Reference proteome</keyword>
<dbReference type="AlphaFoldDB" id="A0A1H7AUV8"/>
<keyword evidence="1" id="KW-0732">Signal</keyword>
<dbReference type="STRING" id="1144548.SAMN05443287_106340"/>
<organism evidence="2 3">
    <name type="scientific">Micromonospora phaseoli</name>
    <dbReference type="NCBI Taxonomy" id="1144548"/>
    <lineage>
        <taxon>Bacteria</taxon>
        <taxon>Bacillati</taxon>
        <taxon>Actinomycetota</taxon>
        <taxon>Actinomycetes</taxon>
        <taxon>Micromonosporales</taxon>
        <taxon>Micromonosporaceae</taxon>
        <taxon>Micromonospora</taxon>
    </lineage>
</organism>
<accession>A0A1H7AUV8</accession>
<sequence length="700" mass="73702">MRIDSRSVRRIVALLTVTALGGAGGAVPAATPALAASATLQSEQSVRPPAVSSSAYPAYPNSPNLDYTVGVTGTFQFLSYRTDTVAFAWRLGDDGPFGTAPAADRQGSASITPDRAGMQTLYVRDVTADGSRLTETAYAFNVDDGPRLVDPGEYGTELVVGESRTVRLKPGARDVVSYTYRLRDWRGTTHGTGTVAARPDGTADLTWTATHYEIDNLTVQSVSADGTVSATRYVSYSVDGATPTVSRIPGVGWVEPTSFTARTRMADPVEYVVTVNSDEASRQTLTPAADGSATFQLLPTVKGTHYIYVFARDAAGVQTDTAVILWSVSNRPPVTSTAFPANGIGRVWPGSFTFTAGMPGTTEFRYRLNGGPVTPLPAGPDGKATLAWTPPAVGGYELLVWSATATGSTSSVTEHRFQIEHRPVYLDQVSPRSVTTGEVHMLELTGFDLQKQDVVEVTPAGGEPVRAQVHQVTGDRVRMLAFVDLAGAAIGPATVTLTPHDELGYSVKMPVTLQIVAPPAPKATKLPAITGTVAVGSVVKAGTGTWTPDATSYKYQWAANGTAIKGATGASLTIPAALLGKKLTVTVTAIRPGHPNGKASSKATVAIAKGKAPKATKKPTISGTAKVGRTVKALVGTWSPKADSYRYEWRLNGKVIKGATGKTLKLKSSMRDKKLTVTVIARRSGHLDGKATSKVVTVRR</sequence>
<gene>
    <name evidence="2" type="ORF">SAMN05443287_106340</name>
</gene>
<dbReference type="Gene3D" id="2.60.40.2700">
    <property type="match status" value="2"/>
</dbReference>
<proteinExistence type="predicted"/>
<feature type="chain" id="PRO_5038577418" description="Ig-like domain (Group 3)" evidence="1">
    <location>
        <begin position="30"/>
        <end position="700"/>
    </location>
</feature>
<protein>
    <recommendedName>
        <fullName evidence="4">Ig-like domain (Group 3)</fullName>
    </recommendedName>
</protein>
<dbReference type="Proteomes" id="UP000198707">
    <property type="component" value="Unassembled WGS sequence"/>
</dbReference>
<evidence type="ECO:0000313" key="2">
    <source>
        <dbReference type="EMBL" id="SEJ69068.1"/>
    </source>
</evidence>
<evidence type="ECO:0008006" key="4">
    <source>
        <dbReference type="Google" id="ProtNLM"/>
    </source>
</evidence>
<evidence type="ECO:0000256" key="1">
    <source>
        <dbReference type="SAM" id="SignalP"/>
    </source>
</evidence>